<name>A0A0F7L824_9VIRU</name>
<dbReference type="EMBL" id="KR029601">
    <property type="protein sequence ID" value="AKH48095.1"/>
    <property type="molecule type" value="Genomic_DNA"/>
</dbReference>
<proteinExistence type="predicted"/>
<evidence type="ECO:0000313" key="1">
    <source>
        <dbReference type="EMBL" id="AKH48095.1"/>
    </source>
</evidence>
<reference evidence="1" key="1">
    <citation type="journal article" date="2015" name="Front. Microbiol.">
        <title>Combining genomic sequencing methods to explore viral diversity and reveal potential virus-host interactions.</title>
        <authorList>
            <person name="Chow C.E."/>
            <person name="Winget D.M."/>
            <person name="White R.A.III."/>
            <person name="Hallam S.J."/>
            <person name="Suttle C.A."/>
        </authorList>
    </citation>
    <scope>NUCLEOTIDE SEQUENCE</scope>
    <source>
        <strain evidence="1">Oxic1_6</strain>
    </source>
</reference>
<accession>A0A0F7L824</accession>
<sequence length="222" mass="24223">MAEPKETTARVWSVSSYSTRALAADSSHREVPRLPVWACAVFARARLMSSLLSFIACPSHLRAGRILGPALDTQRGRGSLCSSRAGIRSLFPSSRGCLRTHRAQERAERRGARDPRRECAASCERTLLGRTTGPTLDGLGRHWINVHSLTRDAAQDCDGIVKSHTVLHAVPSSAEALKGRADALVGRVAADLLDVVLNLEIELFQIHPQHMVAHCVHETLSK</sequence>
<protein>
    <submittedName>
        <fullName evidence="1">Uncharacterized protein</fullName>
    </submittedName>
</protein>
<organism evidence="1">
    <name type="scientific">uncultured marine virus</name>
    <dbReference type="NCBI Taxonomy" id="186617"/>
    <lineage>
        <taxon>Viruses</taxon>
        <taxon>environmental samples</taxon>
    </lineage>
</organism>
<reference evidence="1" key="2">
    <citation type="submission" date="2015-03" db="EMBL/GenBank/DDBJ databases">
        <authorList>
            <person name="Chow C.-E.T."/>
            <person name="Winget D.M."/>
            <person name="White R.A.III."/>
            <person name="Hallam S.J."/>
            <person name="Suttle C.A."/>
        </authorList>
    </citation>
    <scope>NUCLEOTIDE SEQUENCE</scope>
    <source>
        <strain evidence="1">Oxic1_6</strain>
    </source>
</reference>